<feature type="transmembrane region" description="Helical" evidence="5">
    <location>
        <begin position="95"/>
        <end position="113"/>
    </location>
</feature>
<proteinExistence type="predicted"/>
<gene>
    <name evidence="7" type="ORF">SPRG_06531</name>
</gene>
<name>A0A067CPH4_SAPPC</name>
<dbReference type="AlphaFoldDB" id="A0A067CPH4"/>
<dbReference type="GO" id="GO:0016020">
    <property type="term" value="C:membrane"/>
    <property type="evidence" value="ECO:0007669"/>
    <property type="project" value="UniProtKB-SubCell"/>
</dbReference>
<evidence type="ECO:0000256" key="3">
    <source>
        <dbReference type="ARBA" id="ARBA00022989"/>
    </source>
</evidence>
<dbReference type="RefSeq" id="XP_012200736.1">
    <property type="nucleotide sequence ID" value="XM_012345346.1"/>
</dbReference>
<evidence type="ECO:0000256" key="1">
    <source>
        <dbReference type="ARBA" id="ARBA00004141"/>
    </source>
</evidence>
<evidence type="ECO:0000313" key="7">
    <source>
        <dbReference type="EMBL" id="KDO28677.1"/>
    </source>
</evidence>
<organism evidence="7 8">
    <name type="scientific">Saprolegnia parasitica (strain CBS 223.65)</name>
    <dbReference type="NCBI Taxonomy" id="695850"/>
    <lineage>
        <taxon>Eukaryota</taxon>
        <taxon>Sar</taxon>
        <taxon>Stramenopiles</taxon>
        <taxon>Oomycota</taxon>
        <taxon>Saprolegniomycetes</taxon>
        <taxon>Saprolegniales</taxon>
        <taxon>Saprolegniaceae</taxon>
        <taxon>Saprolegnia</taxon>
    </lineage>
</organism>
<dbReference type="OrthoDB" id="306876at2759"/>
<dbReference type="VEuPathDB" id="FungiDB:SPRG_06531"/>
<feature type="transmembrane region" description="Helical" evidence="5">
    <location>
        <begin position="280"/>
        <end position="299"/>
    </location>
</feature>
<feature type="transmembrane region" description="Helical" evidence="5">
    <location>
        <begin position="64"/>
        <end position="83"/>
    </location>
</feature>
<protein>
    <recommendedName>
        <fullName evidence="6">EamA domain-containing protein</fullName>
    </recommendedName>
</protein>
<reference evidence="7 8" key="1">
    <citation type="journal article" date="2013" name="PLoS Genet.">
        <title>Distinctive expansion of potential virulence genes in the genome of the oomycete fish pathogen Saprolegnia parasitica.</title>
        <authorList>
            <person name="Jiang R.H."/>
            <person name="de Bruijn I."/>
            <person name="Haas B.J."/>
            <person name="Belmonte R."/>
            <person name="Lobach L."/>
            <person name="Christie J."/>
            <person name="van den Ackerveken G."/>
            <person name="Bottin A."/>
            <person name="Bulone V."/>
            <person name="Diaz-Moreno S.M."/>
            <person name="Dumas B."/>
            <person name="Fan L."/>
            <person name="Gaulin E."/>
            <person name="Govers F."/>
            <person name="Grenville-Briggs L.J."/>
            <person name="Horner N.R."/>
            <person name="Levin J.Z."/>
            <person name="Mammella M."/>
            <person name="Meijer H.J."/>
            <person name="Morris P."/>
            <person name="Nusbaum C."/>
            <person name="Oome S."/>
            <person name="Phillips A.J."/>
            <person name="van Rooyen D."/>
            <person name="Rzeszutek E."/>
            <person name="Saraiva M."/>
            <person name="Secombes C.J."/>
            <person name="Seidl M.F."/>
            <person name="Snel B."/>
            <person name="Stassen J.H."/>
            <person name="Sykes S."/>
            <person name="Tripathy S."/>
            <person name="van den Berg H."/>
            <person name="Vega-Arreguin J.C."/>
            <person name="Wawra S."/>
            <person name="Young S.K."/>
            <person name="Zeng Q."/>
            <person name="Dieguez-Uribeondo J."/>
            <person name="Russ C."/>
            <person name="Tyler B.M."/>
            <person name="van West P."/>
        </authorList>
    </citation>
    <scope>NUCLEOTIDE SEQUENCE [LARGE SCALE GENOMIC DNA]</scope>
    <source>
        <strain evidence="7 8">CBS 223.65</strain>
    </source>
</reference>
<dbReference type="InterPro" id="IPR000620">
    <property type="entry name" value="EamA_dom"/>
</dbReference>
<feature type="domain" description="EamA" evidence="6">
    <location>
        <begin position="189"/>
        <end position="320"/>
    </location>
</feature>
<evidence type="ECO:0000256" key="5">
    <source>
        <dbReference type="SAM" id="Phobius"/>
    </source>
</evidence>
<feature type="transmembrane region" description="Helical" evidence="5">
    <location>
        <begin position="148"/>
        <end position="165"/>
    </location>
</feature>
<dbReference type="InterPro" id="IPR037185">
    <property type="entry name" value="EmrE-like"/>
</dbReference>
<dbReference type="PANTHER" id="PTHR22911">
    <property type="entry name" value="ACYL-MALONYL CONDENSING ENZYME-RELATED"/>
    <property type="match status" value="1"/>
</dbReference>
<feature type="transmembrane region" description="Helical" evidence="5">
    <location>
        <begin position="218"/>
        <end position="237"/>
    </location>
</feature>
<evidence type="ECO:0000256" key="4">
    <source>
        <dbReference type="ARBA" id="ARBA00023136"/>
    </source>
</evidence>
<dbReference type="Pfam" id="PF00892">
    <property type="entry name" value="EamA"/>
    <property type="match status" value="2"/>
</dbReference>
<sequence length="338" mass="37263">MLQQTAKPMSKGELLPLVTPPSTPKADAPFPLLGLILISFSAFTFSLMSSAIKYESYFFSAMETVFWRSCFAWLINLCFVLYYKIDLTVEYENRFNLIVRNVAGFLSMALSFWTMSQLVLADASVIIFTSPVMTFFLGALLLNETIDVVNFFCALCCFGGVVVVSRPTFLFGDDPDADQKILGPYAAFAVWTGLLSALMSALDYVFVRKLVGLHLLTIVHYFSLSCMAGSALAMVLWPSNVTFDLTWDLWLTAIGSGVLGFLGQVCLTKGFQLESVGIGSVMRYLDIVFVFIWDILFLHEFISPLSIVGAAIIMTSASIICLRRARVTSSATSPPNSP</sequence>
<feature type="domain" description="EamA" evidence="6">
    <location>
        <begin position="33"/>
        <end position="165"/>
    </location>
</feature>
<evidence type="ECO:0000313" key="8">
    <source>
        <dbReference type="Proteomes" id="UP000030745"/>
    </source>
</evidence>
<keyword evidence="8" id="KW-1185">Reference proteome</keyword>
<accession>A0A067CPH4</accession>
<comment type="subcellular location">
    <subcellularLocation>
        <location evidence="1">Membrane</location>
        <topology evidence="1">Multi-pass membrane protein</topology>
    </subcellularLocation>
</comment>
<feature type="transmembrane region" description="Helical" evidence="5">
    <location>
        <begin position="185"/>
        <end position="206"/>
    </location>
</feature>
<dbReference type="OMA" id="KYSLWDA"/>
<feature type="transmembrane region" description="Helical" evidence="5">
    <location>
        <begin position="249"/>
        <end position="268"/>
    </location>
</feature>
<evidence type="ECO:0000256" key="2">
    <source>
        <dbReference type="ARBA" id="ARBA00022692"/>
    </source>
</evidence>
<dbReference type="EMBL" id="KK583210">
    <property type="protein sequence ID" value="KDO28677.1"/>
    <property type="molecule type" value="Genomic_DNA"/>
</dbReference>
<dbReference type="KEGG" id="spar:SPRG_06531"/>
<dbReference type="SUPFAM" id="SSF103481">
    <property type="entry name" value="Multidrug resistance efflux transporter EmrE"/>
    <property type="match status" value="2"/>
</dbReference>
<keyword evidence="2 5" id="KW-0812">Transmembrane</keyword>
<feature type="transmembrane region" description="Helical" evidence="5">
    <location>
        <begin position="305"/>
        <end position="322"/>
    </location>
</feature>
<dbReference type="PANTHER" id="PTHR22911:SF6">
    <property type="entry name" value="SOLUTE CARRIER FAMILY 35 MEMBER G1"/>
    <property type="match status" value="1"/>
</dbReference>
<keyword evidence="4 5" id="KW-0472">Membrane</keyword>
<dbReference type="GeneID" id="24128877"/>
<dbReference type="Proteomes" id="UP000030745">
    <property type="component" value="Unassembled WGS sequence"/>
</dbReference>
<keyword evidence="3 5" id="KW-1133">Transmembrane helix</keyword>
<feature type="transmembrane region" description="Helical" evidence="5">
    <location>
        <begin position="32"/>
        <end position="52"/>
    </location>
</feature>
<evidence type="ECO:0000259" key="6">
    <source>
        <dbReference type="Pfam" id="PF00892"/>
    </source>
</evidence>
<feature type="transmembrane region" description="Helical" evidence="5">
    <location>
        <begin position="119"/>
        <end position="141"/>
    </location>
</feature>